<dbReference type="GO" id="GO:0046047">
    <property type="term" value="P:TTP catabolic process"/>
    <property type="evidence" value="ECO:0007669"/>
    <property type="project" value="TreeGrafter"/>
</dbReference>
<dbReference type="GO" id="GO:0006950">
    <property type="term" value="P:response to stress"/>
    <property type="evidence" value="ECO:0007669"/>
    <property type="project" value="UniProtKB-ARBA"/>
</dbReference>
<dbReference type="InterPro" id="IPR048015">
    <property type="entry name" value="NTP-PPase_MazG-like_N"/>
</dbReference>
<dbReference type="GO" id="GO:0046076">
    <property type="term" value="P:dTTP catabolic process"/>
    <property type="evidence" value="ECO:0007669"/>
    <property type="project" value="TreeGrafter"/>
</dbReference>
<proteinExistence type="inferred from homology"/>
<evidence type="ECO:0000256" key="3">
    <source>
        <dbReference type="ARBA" id="ARBA00066372"/>
    </source>
</evidence>
<evidence type="ECO:0000313" key="6">
    <source>
        <dbReference type="EMBL" id="PKV62538.1"/>
    </source>
</evidence>
<dbReference type="NCBIfam" id="NF007113">
    <property type="entry name" value="PRK09562.1"/>
    <property type="match status" value="1"/>
</dbReference>
<dbReference type="Gene3D" id="1.10.287.1080">
    <property type="entry name" value="MazG-like"/>
    <property type="match status" value="2"/>
</dbReference>
<organism evidence="6 7">
    <name type="scientific">Pontibacter ramchanderi</name>
    <dbReference type="NCBI Taxonomy" id="1179743"/>
    <lineage>
        <taxon>Bacteria</taxon>
        <taxon>Pseudomonadati</taxon>
        <taxon>Bacteroidota</taxon>
        <taxon>Cytophagia</taxon>
        <taxon>Cytophagales</taxon>
        <taxon>Hymenobacteraceae</taxon>
        <taxon>Pontibacter</taxon>
    </lineage>
</organism>
<protein>
    <recommendedName>
        <fullName evidence="4">Nucleoside triphosphate pyrophosphohydrolase</fullName>
        <ecNumber evidence="3">3.6.1.8</ecNumber>
    </recommendedName>
</protein>
<dbReference type="GO" id="GO:0046061">
    <property type="term" value="P:dATP catabolic process"/>
    <property type="evidence" value="ECO:0007669"/>
    <property type="project" value="TreeGrafter"/>
</dbReference>
<dbReference type="Proteomes" id="UP000233782">
    <property type="component" value="Unassembled WGS sequence"/>
</dbReference>
<dbReference type="AlphaFoldDB" id="A0A2N3U716"/>
<dbReference type="InterPro" id="IPR011551">
    <property type="entry name" value="NTP_PyrPHydrolase_MazG"/>
</dbReference>
<dbReference type="InterPro" id="IPR004518">
    <property type="entry name" value="MazG-like_dom"/>
</dbReference>
<dbReference type="EC" id="3.6.1.8" evidence="3"/>
<dbReference type="EMBL" id="PJMU01000005">
    <property type="protein sequence ID" value="PKV62538.1"/>
    <property type="molecule type" value="Genomic_DNA"/>
</dbReference>
<dbReference type="Pfam" id="PF03819">
    <property type="entry name" value="MazG"/>
    <property type="match status" value="1"/>
</dbReference>
<evidence type="ECO:0000313" key="7">
    <source>
        <dbReference type="Proteomes" id="UP000233782"/>
    </source>
</evidence>
<keyword evidence="6" id="KW-0378">Hydrolase</keyword>
<dbReference type="SUPFAM" id="SSF101386">
    <property type="entry name" value="all-alpha NTP pyrophosphatases"/>
    <property type="match status" value="2"/>
</dbReference>
<dbReference type="NCBIfam" id="TIGR00444">
    <property type="entry name" value="mazG"/>
    <property type="match status" value="1"/>
</dbReference>
<dbReference type="GO" id="GO:0046052">
    <property type="term" value="P:UTP catabolic process"/>
    <property type="evidence" value="ECO:0007669"/>
    <property type="project" value="TreeGrafter"/>
</dbReference>
<dbReference type="CDD" id="cd11528">
    <property type="entry name" value="NTP-PPase_MazG_Nterm"/>
    <property type="match status" value="1"/>
</dbReference>
<dbReference type="InterPro" id="IPR048011">
    <property type="entry name" value="NTP-PPase_MazG-like_C"/>
</dbReference>
<comment type="catalytic activity">
    <reaction evidence="1">
        <text>ATP + H2O = AMP + diphosphate + H(+)</text>
        <dbReference type="Rhea" id="RHEA:14245"/>
        <dbReference type="ChEBI" id="CHEBI:15377"/>
        <dbReference type="ChEBI" id="CHEBI:15378"/>
        <dbReference type="ChEBI" id="CHEBI:30616"/>
        <dbReference type="ChEBI" id="CHEBI:33019"/>
        <dbReference type="ChEBI" id="CHEBI:456215"/>
        <dbReference type="EC" id="3.6.1.8"/>
    </reaction>
</comment>
<dbReference type="GO" id="GO:0047693">
    <property type="term" value="F:ATP diphosphatase activity"/>
    <property type="evidence" value="ECO:0007669"/>
    <property type="project" value="UniProtKB-EC"/>
</dbReference>
<dbReference type="FunFam" id="1.10.287.1080:FF:000001">
    <property type="entry name" value="Nucleoside triphosphate pyrophosphohydrolase"/>
    <property type="match status" value="1"/>
</dbReference>
<comment type="caution">
    <text evidence="6">The sequence shown here is derived from an EMBL/GenBank/DDBJ whole genome shotgun (WGS) entry which is preliminary data.</text>
</comment>
<evidence type="ECO:0000256" key="1">
    <source>
        <dbReference type="ARBA" id="ARBA00052141"/>
    </source>
</evidence>
<dbReference type="CDD" id="cd11529">
    <property type="entry name" value="NTP-PPase_MazG_Cterm"/>
    <property type="match status" value="1"/>
</dbReference>
<dbReference type="GO" id="GO:0046081">
    <property type="term" value="P:dUTP catabolic process"/>
    <property type="evidence" value="ECO:0007669"/>
    <property type="project" value="TreeGrafter"/>
</dbReference>
<keyword evidence="7" id="KW-1185">Reference proteome</keyword>
<sequence length="293" mass="34254">MLRRGCPAVEYNLATDDFIIFARMNNTQKFEDSPRGRQLQAFDRLLDVMDELREKCPWDKKQTIESLRHLTIEETYELSDAIIRQDMQEIKKEIGDIMLHMVFYAKIASEQKTFDIADVLNALCEKLIFRHPHIYGNTTANTEEEVKQNWERLKLKEGNKSVLGGVPASLPALVKAMRIQEKARGAGFDWDDKTEVWKKVQEELHEFEAEFNTADVHAIDHVKATGEFGDLLFSLINFARFININPEEALEKTNLKFIDRFQYMEEESAKDGKRLQDLSLKEMDNYWNQAKKR</sequence>
<dbReference type="PANTHER" id="PTHR30522">
    <property type="entry name" value="NUCLEOSIDE TRIPHOSPHATE PYROPHOSPHOHYDROLASE"/>
    <property type="match status" value="1"/>
</dbReference>
<feature type="domain" description="NTP pyrophosphohydrolase MazG-like" evidence="5">
    <location>
        <begin position="62"/>
        <end position="134"/>
    </location>
</feature>
<dbReference type="PANTHER" id="PTHR30522:SF0">
    <property type="entry name" value="NUCLEOSIDE TRIPHOSPHATE PYROPHOSPHOHYDROLASE"/>
    <property type="match status" value="1"/>
</dbReference>
<dbReference type="FunFam" id="1.10.287.1080:FF:000003">
    <property type="entry name" value="Nucleoside triphosphate pyrophosphohydrolase"/>
    <property type="match status" value="1"/>
</dbReference>
<name>A0A2N3U716_9BACT</name>
<reference evidence="6 7" key="1">
    <citation type="submission" date="2017-12" db="EMBL/GenBank/DDBJ databases">
        <title>Genomic Encyclopedia of Type Strains, Phase III (KMG-III): the genomes of soil and plant-associated and newly described type strains.</title>
        <authorList>
            <person name="Whitman W."/>
        </authorList>
    </citation>
    <scope>NUCLEOTIDE SEQUENCE [LARGE SCALE GENOMIC DNA]</scope>
    <source>
        <strain evidence="6 7">LP43</strain>
    </source>
</reference>
<accession>A0A2N3U716</accession>
<evidence type="ECO:0000256" key="4">
    <source>
        <dbReference type="ARBA" id="ARBA00074799"/>
    </source>
</evidence>
<gene>
    <name evidence="6" type="ORF">BD749_3741</name>
</gene>
<dbReference type="GO" id="GO:0006203">
    <property type="term" value="P:dGTP catabolic process"/>
    <property type="evidence" value="ECO:0007669"/>
    <property type="project" value="TreeGrafter"/>
</dbReference>
<comment type="similarity">
    <text evidence="2">Belongs to the nucleoside triphosphate pyrophosphohydrolase family.</text>
</comment>
<evidence type="ECO:0000259" key="5">
    <source>
        <dbReference type="Pfam" id="PF03819"/>
    </source>
</evidence>
<evidence type="ECO:0000256" key="2">
    <source>
        <dbReference type="ARBA" id="ARBA00061115"/>
    </source>
</evidence>